<dbReference type="Pfam" id="PF05336">
    <property type="entry name" value="rhaM"/>
    <property type="match status" value="1"/>
</dbReference>
<reference evidence="1" key="1">
    <citation type="submission" date="2021-01" db="EMBL/GenBank/DDBJ databases">
        <authorList>
            <person name="Corre E."/>
            <person name="Pelletier E."/>
            <person name="Niang G."/>
            <person name="Scheremetjew M."/>
            <person name="Finn R."/>
            <person name="Kale V."/>
            <person name="Holt S."/>
            <person name="Cochrane G."/>
            <person name="Meng A."/>
            <person name="Brown T."/>
            <person name="Cohen L."/>
        </authorList>
    </citation>
    <scope>NUCLEOTIDE SEQUENCE</scope>
    <source>
        <strain evidence="1">CCMP3303</strain>
    </source>
</reference>
<dbReference type="PANTHER" id="PTHR43239">
    <property type="entry name" value="UPF0734 PROTEIN DDB_G0273871/DDB_G0273177"/>
    <property type="match status" value="1"/>
</dbReference>
<evidence type="ECO:0000313" key="1">
    <source>
        <dbReference type="EMBL" id="CAD8369519.1"/>
    </source>
</evidence>
<dbReference type="PANTHER" id="PTHR43239:SF1">
    <property type="entry name" value="UPF0734 PROTEIN DDB_G0273871_DDB_G0273177"/>
    <property type="match status" value="1"/>
</dbReference>
<accession>A0A7S0FMK0</accession>
<dbReference type="Gene3D" id="3.30.70.100">
    <property type="match status" value="1"/>
</dbReference>
<dbReference type="InterPro" id="IPR011008">
    <property type="entry name" value="Dimeric_a/b-barrel"/>
</dbReference>
<name>A0A7S0FMK0_9STRA</name>
<dbReference type="EMBL" id="HBEJ01009332">
    <property type="protein sequence ID" value="CAD8369519.1"/>
    <property type="molecule type" value="Transcribed_RNA"/>
</dbReference>
<gene>
    <name evidence="1" type="ORF">MPOL1434_LOCUS5485</name>
</gene>
<dbReference type="InterPro" id="IPR008000">
    <property type="entry name" value="Rham/fucose_mutarotase"/>
</dbReference>
<dbReference type="GO" id="GO:0016857">
    <property type="term" value="F:racemase and epimerase activity, acting on carbohydrates and derivatives"/>
    <property type="evidence" value="ECO:0007669"/>
    <property type="project" value="InterPro"/>
</dbReference>
<dbReference type="SUPFAM" id="SSF54909">
    <property type="entry name" value="Dimeric alpha+beta barrel"/>
    <property type="match status" value="1"/>
</dbReference>
<organism evidence="1">
    <name type="scientific">Minutocellus polymorphus</name>
    <dbReference type="NCBI Taxonomy" id="265543"/>
    <lineage>
        <taxon>Eukaryota</taxon>
        <taxon>Sar</taxon>
        <taxon>Stramenopiles</taxon>
        <taxon>Ochrophyta</taxon>
        <taxon>Bacillariophyta</taxon>
        <taxon>Mediophyceae</taxon>
        <taxon>Cymatosirophycidae</taxon>
        <taxon>Cymatosirales</taxon>
        <taxon>Cymatosiraceae</taxon>
        <taxon>Minutocellus</taxon>
    </lineage>
</organism>
<protein>
    <recommendedName>
        <fullName evidence="2">L-rhamnose mutarotase</fullName>
    </recommendedName>
</protein>
<sequence length="107" mass="12659">MPRRFFLKATLRPEKEQAYIDEHDNIYPEVSKGLRSAGVINLHIWKEALQLFMLIEMEDDKDLSVFGEGSDYRKSSPRVVEWEDKMATEFHSGWTQIEEIHSSDNWK</sequence>
<evidence type="ECO:0008006" key="2">
    <source>
        <dbReference type="Google" id="ProtNLM"/>
    </source>
</evidence>
<dbReference type="InterPro" id="IPR052996">
    <property type="entry name" value="Carb_Metab_Mutarotase"/>
</dbReference>
<proteinExistence type="predicted"/>
<dbReference type="AlphaFoldDB" id="A0A7S0FMK0"/>